<evidence type="ECO:0000313" key="13">
    <source>
        <dbReference type="EnsemblMetazoa" id="XP_038050005.1"/>
    </source>
</evidence>
<evidence type="ECO:0000256" key="1">
    <source>
        <dbReference type="ARBA" id="ARBA00004141"/>
    </source>
</evidence>
<keyword evidence="2 11" id="KW-0813">Transport</keyword>
<keyword evidence="7 11" id="KW-0406">Ion transport</keyword>
<dbReference type="Gene3D" id="1.10.287.770">
    <property type="entry name" value="YojJ-like"/>
    <property type="match status" value="1"/>
</dbReference>
<dbReference type="EnsemblMetazoa" id="XM_038194077.1">
    <property type="protein sequence ID" value="XP_038050005.1"/>
    <property type="gene ID" value="LOC119723432"/>
</dbReference>
<dbReference type="OrthoDB" id="6502088at2759"/>
<keyword evidence="9 11" id="KW-0739">Sodium transport</keyword>
<dbReference type="InterPro" id="IPR001873">
    <property type="entry name" value="ENaC"/>
</dbReference>
<dbReference type="RefSeq" id="XP_038050005.1">
    <property type="nucleotide sequence ID" value="XM_038194077.1"/>
</dbReference>
<dbReference type="Proteomes" id="UP000887568">
    <property type="component" value="Unplaced"/>
</dbReference>
<keyword evidence="10 11" id="KW-0407">Ion channel</keyword>
<name>A0A913ZG74_PATMI</name>
<keyword evidence="14" id="KW-1185">Reference proteome</keyword>
<dbReference type="GO" id="GO:0005886">
    <property type="term" value="C:plasma membrane"/>
    <property type="evidence" value="ECO:0007669"/>
    <property type="project" value="TreeGrafter"/>
</dbReference>
<dbReference type="AlphaFoldDB" id="A0A913ZG74"/>
<keyword evidence="6" id="KW-0915">Sodium</keyword>
<protein>
    <submittedName>
        <fullName evidence="13">Uncharacterized protein</fullName>
    </submittedName>
</protein>
<dbReference type="PANTHER" id="PTHR11690">
    <property type="entry name" value="AMILORIDE-SENSITIVE SODIUM CHANNEL-RELATED"/>
    <property type="match status" value="1"/>
</dbReference>
<evidence type="ECO:0000256" key="10">
    <source>
        <dbReference type="ARBA" id="ARBA00023303"/>
    </source>
</evidence>
<comment type="subcellular location">
    <subcellularLocation>
        <location evidence="1">Membrane</location>
        <topology evidence="1">Multi-pass membrane protein</topology>
    </subcellularLocation>
</comment>
<feature type="region of interest" description="Disordered" evidence="12">
    <location>
        <begin position="1"/>
        <end position="22"/>
    </location>
</feature>
<keyword evidence="5" id="KW-1133">Transmembrane helix</keyword>
<evidence type="ECO:0000256" key="5">
    <source>
        <dbReference type="ARBA" id="ARBA00022989"/>
    </source>
</evidence>
<dbReference type="Gene3D" id="2.60.470.10">
    <property type="entry name" value="Acid-sensing ion channels like domains"/>
    <property type="match status" value="1"/>
</dbReference>
<dbReference type="PRINTS" id="PR01078">
    <property type="entry name" value="AMINACHANNEL"/>
</dbReference>
<evidence type="ECO:0000256" key="7">
    <source>
        <dbReference type="ARBA" id="ARBA00023065"/>
    </source>
</evidence>
<keyword evidence="8" id="KW-0472">Membrane</keyword>
<keyword evidence="3 11" id="KW-0894">Sodium channel</keyword>
<organism evidence="13 14">
    <name type="scientific">Patiria miniata</name>
    <name type="common">Bat star</name>
    <name type="synonym">Asterina miniata</name>
    <dbReference type="NCBI Taxonomy" id="46514"/>
    <lineage>
        <taxon>Eukaryota</taxon>
        <taxon>Metazoa</taxon>
        <taxon>Echinodermata</taxon>
        <taxon>Eleutherozoa</taxon>
        <taxon>Asterozoa</taxon>
        <taxon>Asteroidea</taxon>
        <taxon>Valvatacea</taxon>
        <taxon>Valvatida</taxon>
        <taxon>Asterinidae</taxon>
        <taxon>Patiria</taxon>
    </lineage>
</organism>
<evidence type="ECO:0000256" key="4">
    <source>
        <dbReference type="ARBA" id="ARBA00022692"/>
    </source>
</evidence>
<accession>A0A913ZG74</accession>
<evidence type="ECO:0000256" key="8">
    <source>
        <dbReference type="ARBA" id="ARBA00023136"/>
    </source>
</evidence>
<sequence>MACDEACKKPEHTSNGAENEKPSLEYQFATTTTLHGIGRVAESSGARAKIPWILALLVASGVYVYVTADRIQAYLKYEANTNVIIEFNKTLAFPAVTICNYNRFMKYRIDDDDKKYVSRLLRVEEYLSDYDYQDFNFSQIDDDFNYTNFALSSGFLLEDSLHECSWKGGDKSCDASNFSSYYSPTFGQCYTFNGPGENRKIYAQSRQGIGNGLRLIIDIRQPDYTETYESGHVEAGLKFAIHPPDELPLIDTMGLSAAPGLHTYASMRLVRHINLPKPWGVCGTEEAEEEPMKYSRNTCLRNCRRDAIILKCSCQPLGHEKAYRPDSDRPSPVRHCDIDDFRCVRDALRIHRASSLGPDCVCPVACDYVTYETTLSSAIYPSQSVIKAAISDIGDVSSNDDIEYVKANMVYLDVYYTDLSTITYEQVQALPFTALLGDLGGQLGLFLGASVLTAMEIMDYITRRLQLLIKRVKSRKKVQNGT</sequence>
<comment type="similarity">
    <text evidence="11">Belongs to the amiloride-sensitive sodium channel (TC 1.A.6) family.</text>
</comment>
<evidence type="ECO:0000256" key="11">
    <source>
        <dbReference type="RuleBase" id="RU000679"/>
    </source>
</evidence>
<evidence type="ECO:0000313" key="14">
    <source>
        <dbReference type="Proteomes" id="UP000887568"/>
    </source>
</evidence>
<dbReference type="GO" id="GO:0015280">
    <property type="term" value="F:ligand-gated sodium channel activity"/>
    <property type="evidence" value="ECO:0007669"/>
    <property type="project" value="TreeGrafter"/>
</dbReference>
<evidence type="ECO:0000256" key="12">
    <source>
        <dbReference type="SAM" id="MobiDB-lite"/>
    </source>
</evidence>
<evidence type="ECO:0000256" key="2">
    <source>
        <dbReference type="ARBA" id="ARBA00022448"/>
    </source>
</evidence>
<evidence type="ECO:0000256" key="9">
    <source>
        <dbReference type="ARBA" id="ARBA00023201"/>
    </source>
</evidence>
<dbReference type="GeneID" id="119723432"/>
<evidence type="ECO:0000256" key="3">
    <source>
        <dbReference type="ARBA" id="ARBA00022461"/>
    </source>
</evidence>
<dbReference type="OMA" id="NCTHIAY"/>
<evidence type="ECO:0000256" key="6">
    <source>
        <dbReference type="ARBA" id="ARBA00023053"/>
    </source>
</evidence>
<keyword evidence="4 11" id="KW-0812">Transmembrane</keyword>
<proteinExistence type="inferred from homology"/>
<dbReference type="PANTHER" id="PTHR11690:SF222">
    <property type="entry name" value="AMILORIDE-SENSITIVE SODIUM CHANNEL SUBUNIT GAMMA"/>
    <property type="match status" value="1"/>
</dbReference>
<reference evidence="13" key="1">
    <citation type="submission" date="2022-11" db="UniProtKB">
        <authorList>
            <consortium name="EnsemblMetazoa"/>
        </authorList>
    </citation>
    <scope>IDENTIFICATION</scope>
</reference>
<dbReference type="Pfam" id="PF00858">
    <property type="entry name" value="ASC"/>
    <property type="match status" value="1"/>
</dbReference>